<reference evidence="2" key="1">
    <citation type="journal article" date="2021" name="Sci. Rep.">
        <title>Diploid genomic architecture of Nitzschia inconspicua, an elite biomass production diatom.</title>
        <authorList>
            <person name="Oliver A."/>
            <person name="Podell S."/>
            <person name="Pinowska A."/>
            <person name="Traller J.C."/>
            <person name="Smith S.R."/>
            <person name="McClure R."/>
            <person name="Beliaev A."/>
            <person name="Bohutskyi P."/>
            <person name="Hill E.A."/>
            <person name="Rabines A."/>
            <person name="Zheng H."/>
            <person name="Allen L.Z."/>
            <person name="Kuo A."/>
            <person name="Grigoriev I.V."/>
            <person name="Allen A.E."/>
            <person name="Hazlebeck D."/>
            <person name="Allen E.E."/>
        </authorList>
    </citation>
    <scope>NUCLEOTIDE SEQUENCE</scope>
    <source>
        <strain evidence="2">Hildebrandi</strain>
    </source>
</reference>
<feature type="signal peptide" evidence="1">
    <location>
        <begin position="1"/>
        <end position="25"/>
    </location>
</feature>
<dbReference type="PANTHER" id="PTHR40535:SF1">
    <property type="entry name" value="CHROMOSOME UNDETERMINED SCAFFOLD_9, WHOLE GENOME SHOTGUN SEQUENCE"/>
    <property type="match status" value="1"/>
</dbReference>
<dbReference type="PANTHER" id="PTHR40535">
    <property type="entry name" value="CHROMOSOME UNDETERMINED SCAFFOLD_9, WHOLE GENOME SHOTGUN SEQUENCE"/>
    <property type="match status" value="1"/>
</dbReference>
<dbReference type="Proteomes" id="UP000693970">
    <property type="component" value="Unassembled WGS sequence"/>
</dbReference>
<evidence type="ECO:0000313" key="3">
    <source>
        <dbReference type="Proteomes" id="UP000693970"/>
    </source>
</evidence>
<keyword evidence="3" id="KW-1185">Reference proteome</keyword>
<name>A0A9K3LY57_9STRA</name>
<evidence type="ECO:0000313" key="2">
    <source>
        <dbReference type="EMBL" id="KAG7370299.1"/>
    </source>
</evidence>
<feature type="chain" id="PRO_5039928681" evidence="1">
    <location>
        <begin position="26"/>
        <end position="329"/>
    </location>
</feature>
<evidence type="ECO:0000256" key="1">
    <source>
        <dbReference type="SAM" id="SignalP"/>
    </source>
</evidence>
<gene>
    <name evidence="2" type="ORF">IV203_028045</name>
</gene>
<comment type="caution">
    <text evidence="2">The sequence shown here is derived from an EMBL/GenBank/DDBJ whole genome shotgun (WGS) entry which is preliminary data.</text>
</comment>
<sequence length="329" mass="35813">MMILSTRSIPIIAFAISLLLSKLNSQIDGMPLEETSSAYSVICESDGYNCYGVCKLNKGQDRDEYCHCIPENQKKCPPSPPTPGSYEPALIEQLQSQVALNPFQLTCNPFFNPLCQTSPPQTFTGHQGEVCGLLYDSPNDGQECSQTYTMKTYKHINKALQDSAVVTHVGACGVCSTTQDLAAFMIHPNPEQKVVQCVLSVLSNPSVIPTPEQLFAMLSCYMRETGFSQPCSLLWLFNGFATFQLCFQQCASAITPPLPPPNDAQCQLNECLQCDTELILPTYAKFSGRRRGQSGILSATVRGCSELANIEHGVCSSVVIGLQANGLRG</sequence>
<reference evidence="2" key="2">
    <citation type="submission" date="2021-04" db="EMBL/GenBank/DDBJ databases">
        <authorList>
            <person name="Podell S."/>
        </authorList>
    </citation>
    <scope>NUCLEOTIDE SEQUENCE</scope>
    <source>
        <strain evidence="2">Hildebrandi</strain>
    </source>
</reference>
<accession>A0A9K3LY57</accession>
<dbReference type="AlphaFoldDB" id="A0A9K3LY57"/>
<proteinExistence type="predicted"/>
<dbReference type="EMBL" id="JAGRRH010000005">
    <property type="protein sequence ID" value="KAG7370299.1"/>
    <property type="molecule type" value="Genomic_DNA"/>
</dbReference>
<organism evidence="2 3">
    <name type="scientific">Nitzschia inconspicua</name>
    <dbReference type="NCBI Taxonomy" id="303405"/>
    <lineage>
        <taxon>Eukaryota</taxon>
        <taxon>Sar</taxon>
        <taxon>Stramenopiles</taxon>
        <taxon>Ochrophyta</taxon>
        <taxon>Bacillariophyta</taxon>
        <taxon>Bacillariophyceae</taxon>
        <taxon>Bacillariophycidae</taxon>
        <taxon>Bacillariales</taxon>
        <taxon>Bacillariaceae</taxon>
        <taxon>Nitzschia</taxon>
    </lineage>
</organism>
<protein>
    <submittedName>
        <fullName evidence="2">Uncharacterized protein</fullName>
    </submittedName>
</protein>
<dbReference type="OrthoDB" id="44327at2759"/>
<keyword evidence="1" id="KW-0732">Signal</keyword>